<dbReference type="InterPro" id="IPR036514">
    <property type="entry name" value="SGNH_hydro_sf"/>
</dbReference>
<accession>A0A7T3EU16</accession>
<gene>
    <name evidence="4" type="ORF">I6G28_05365</name>
</gene>
<feature type="domain" description="Peptidoglycan O-acetylesterase N-terminal" evidence="3">
    <location>
        <begin position="102"/>
        <end position="206"/>
    </location>
</feature>
<feature type="domain" description="SGNH hydrolase-type esterase" evidence="2">
    <location>
        <begin position="228"/>
        <end position="377"/>
    </location>
</feature>
<dbReference type="InterPro" id="IPR013830">
    <property type="entry name" value="SGNH_hydro"/>
</dbReference>
<evidence type="ECO:0000259" key="3">
    <source>
        <dbReference type="Pfam" id="PF22753"/>
    </source>
</evidence>
<name>A0A7T3EU16_NEICI</name>
<proteinExistence type="predicted"/>
<dbReference type="InterPro" id="IPR055041">
    <property type="entry name" value="Ape1_N"/>
</dbReference>
<dbReference type="Pfam" id="PF22753">
    <property type="entry name" value="Ape1_N"/>
    <property type="match status" value="1"/>
</dbReference>
<dbReference type="GO" id="GO:0016788">
    <property type="term" value="F:hydrolase activity, acting on ester bonds"/>
    <property type="evidence" value="ECO:0007669"/>
    <property type="project" value="UniProtKB-ARBA"/>
</dbReference>
<dbReference type="AlphaFoldDB" id="A0A7T3EU16"/>
<dbReference type="Proteomes" id="UP000594865">
    <property type="component" value="Chromosome"/>
</dbReference>
<dbReference type="CDD" id="cd01825">
    <property type="entry name" value="SGNH_hydrolase_peri1"/>
    <property type="match status" value="1"/>
</dbReference>
<dbReference type="SUPFAM" id="SSF52266">
    <property type="entry name" value="SGNH hydrolase"/>
    <property type="match status" value="1"/>
</dbReference>
<evidence type="ECO:0000313" key="4">
    <source>
        <dbReference type="EMBL" id="QPT37375.1"/>
    </source>
</evidence>
<feature type="chain" id="PRO_5032793664" evidence="1">
    <location>
        <begin position="21"/>
        <end position="397"/>
    </location>
</feature>
<keyword evidence="5" id="KW-1185">Reference proteome</keyword>
<protein>
    <submittedName>
        <fullName evidence="4">SGNH/GDSL hydrolase family protein</fullName>
    </submittedName>
</protein>
<keyword evidence="4" id="KW-0378">Hydrolase</keyword>
<evidence type="ECO:0000256" key="1">
    <source>
        <dbReference type="SAM" id="SignalP"/>
    </source>
</evidence>
<keyword evidence="1" id="KW-0732">Signal</keyword>
<reference evidence="4 5" key="1">
    <citation type="submission" date="2020-12" db="EMBL/GenBank/DDBJ databases">
        <title>FDA dAtabase for Regulatory Grade micrObial Sequences (FDA-ARGOS): Supporting development and validation of Infectious Disease Dx tests.</title>
        <authorList>
            <person name="Sproer C."/>
            <person name="Gronow S."/>
            <person name="Severitt S."/>
            <person name="Schroder I."/>
            <person name="Tallon L."/>
            <person name="Sadzewicz L."/>
            <person name="Zhao X."/>
            <person name="Boylan J."/>
            <person name="Ott S."/>
            <person name="Bowen H."/>
            <person name="Vavikolanu K."/>
            <person name="Mehta A."/>
            <person name="Aluvathingal J."/>
            <person name="Nadendla S."/>
            <person name="Lowell S."/>
            <person name="Myers T."/>
            <person name="Yan Y."/>
            <person name="Sichtig H."/>
        </authorList>
    </citation>
    <scope>NUCLEOTIDE SEQUENCE [LARGE SCALE GENOMIC DNA]</scope>
    <source>
        <strain evidence="4 5">FDAARGOS_871</strain>
    </source>
</reference>
<dbReference type="GeneID" id="84020999"/>
<feature type="signal peptide" evidence="1">
    <location>
        <begin position="1"/>
        <end position="20"/>
    </location>
</feature>
<dbReference type="RefSeq" id="WP_111726856.1">
    <property type="nucleotide sequence ID" value="NZ_CP065726.1"/>
</dbReference>
<dbReference type="EMBL" id="CP065726">
    <property type="protein sequence ID" value="QPT37375.1"/>
    <property type="molecule type" value="Genomic_DNA"/>
</dbReference>
<dbReference type="Pfam" id="PF13472">
    <property type="entry name" value="Lipase_GDSL_2"/>
    <property type="match status" value="1"/>
</dbReference>
<sequence length="397" mass="42878">MNLRHFITFFALFAATQANALPVASVSLDTITVSPSAPYTGEDGLLTDYSNAAASPWMKKLQSVAQGGGATFRILQIGDSHTAGDFFTDTLRKRLQKTWGDGGIGWVYPANVKGQRMAAVRYSGNWQSLTSRNNTGDFPLGGILARTGDNGSMTLTASDGQTGKQRISLFAKPLLAEQTLTVNGNTVSANSGGWQVLDTGAALPLTIQTEMPWNIGFINIENPAGGITVSAMGINGAQLTHWSKWRADRMNDLAQTGADLVILAYGTNEAFGDNIDIADTEQKWLDTVRQIRDSLPAAGILIIGAPESLKNTLGVCGTRPVRLTEVQQMQRRVARQGQTMFWSWQNAMGGICSMKNWLNHGWAAKDGVHFSAKGYQRSAEMLADNLEELVRSAHAKP</sequence>
<dbReference type="Gene3D" id="3.40.50.1110">
    <property type="entry name" value="SGNH hydrolase"/>
    <property type="match status" value="1"/>
</dbReference>
<evidence type="ECO:0000259" key="2">
    <source>
        <dbReference type="Pfam" id="PF13472"/>
    </source>
</evidence>
<organism evidence="4 5">
    <name type="scientific">Neisseria cinerea</name>
    <dbReference type="NCBI Taxonomy" id="483"/>
    <lineage>
        <taxon>Bacteria</taxon>
        <taxon>Pseudomonadati</taxon>
        <taxon>Pseudomonadota</taxon>
        <taxon>Betaproteobacteria</taxon>
        <taxon>Neisseriales</taxon>
        <taxon>Neisseriaceae</taxon>
        <taxon>Neisseria</taxon>
    </lineage>
</organism>
<evidence type="ECO:0000313" key="5">
    <source>
        <dbReference type="Proteomes" id="UP000594865"/>
    </source>
</evidence>
<dbReference type="Gene3D" id="2.60.120.1360">
    <property type="match status" value="1"/>
</dbReference>